<dbReference type="PROSITE" id="PS51485">
    <property type="entry name" value="PHYTOCYANIN"/>
    <property type="match status" value="1"/>
</dbReference>
<dbReference type="PANTHER" id="PTHR33021">
    <property type="entry name" value="BLUE COPPER PROTEIN"/>
    <property type="match status" value="1"/>
</dbReference>
<keyword evidence="2" id="KW-0325">Glycoprotein</keyword>
<accession>A0A8T2VCY5</accession>
<protein>
    <recommendedName>
        <fullName evidence="4">Phytocyanin domain-containing protein</fullName>
    </recommendedName>
</protein>
<sequence length="120" mass="13155">MEGGLPFLVLLLNLYVGLSAASTFKVGGDAGWALNVDMQAWADSQRFYPGDVLEFDYNKEAHDVVEVTEEGFERCTAEDAIATFRSGADRIALQTESTRYFICSVPGHCPAGMKVRIQTV</sequence>
<name>A0A8T2VCY5_CERRI</name>
<dbReference type="InterPro" id="IPR003245">
    <property type="entry name" value="Phytocyanin_dom"/>
</dbReference>
<keyword evidence="1" id="KW-0479">Metal-binding</keyword>
<dbReference type="InterPro" id="IPR039391">
    <property type="entry name" value="Phytocyanin-like"/>
</dbReference>
<proteinExistence type="predicted"/>
<feature type="domain" description="Phytocyanin" evidence="4">
    <location>
        <begin position="22"/>
        <end position="120"/>
    </location>
</feature>
<evidence type="ECO:0000313" key="6">
    <source>
        <dbReference type="Proteomes" id="UP000825935"/>
    </source>
</evidence>
<evidence type="ECO:0000256" key="1">
    <source>
        <dbReference type="ARBA" id="ARBA00022723"/>
    </source>
</evidence>
<dbReference type="AlphaFoldDB" id="A0A8T2VCY5"/>
<dbReference type="EMBL" id="CM035407">
    <property type="protein sequence ID" value="KAH7444908.1"/>
    <property type="molecule type" value="Genomic_DNA"/>
</dbReference>
<evidence type="ECO:0000259" key="4">
    <source>
        <dbReference type="PROSITE" id="PS51485"/>
    </source>
</evidence>
<dbReference type="Pfam" id="PF02298">
    <property type="entry name" value="Cu_bind_like"/>
    <property type="match status" value="1"/>
</dbReference>
<organism evidence="5 6">
    <name type="scientific">Ceratopteris richardii</name>
    <name type="common">Triangle waterfern</name>
    <dbReference type="NCBI Taxonomy" id="49495"/>
    <lineage>
        <taxon>Eukaryota</taxon>
        <taxon>Viridiplantae</taxon>
        <taxon>Streptophyta</taxon>
        <taxon>Embryophyta</taxon>
        <taxon>Tracheophyta</taxon>
        <taxon>Polypodiopsida</taxon>
        <taxon>Polypodiidae</taxon>
        <taxon>Polypodiales</taxon>
        <taxon>Pteridineae</taxon>
        <taxon>Pteridaceae</taxon>
        <taxon>Parkerioideae</taxon>
        <taxon>Ceratopteris</taxon>
    </lineage>
</organism>
<reference evidence="5" key="1">
    <citation type="submission" date="2021-08" db="EMBL/GenBank/DDBJ databases">
        <title>WGS assembly of Ceratopteris richardii.</title>
        <authorList>
            <person name="Marchant D.B."/>
            <person name="Chen G."/>
            <person name="Jenkins J."/>
            <person name="Shu S."/>
            <person name="Leebens-Mack J."/>
            <person name="Grimwood J."/>
            <person name="Schmutz J."/>
            <person name="Soltis P."/>
            <person name="Soltis D."/>
            <person name="Chen Z.-H."/>
        </authorList>
    </citation>
    <scope>NUCLEOTIDE SEQUENCE</scope>
    <source>
        <strain evidence="5">Whitten #5841</strain>
        <tissue evidence="5">Leaf</tissue>
    </source>
</reference>
<feature type="chain" id="PRO_5035889041" description="Phytocyanin domain-containing protein" evidence="3">
    <location>
        <begin position="22"/>
        <end position="120"/>
    </location>
</feature>
<dbReference type="OrthoDB" id="1933492at2759"/>
<dbReference type="InterPro" id="IPR008972">
    <property type="entry name" value="Cupredoxin"/>
</dbReference>
<evidence type="ECO:0000256" key="2">
    <source>
        <dbReference type="ARBA" id="ARBA00023180"/>
    </source>
</evidence>
<gene>
    <name evidence="5" type="ORF">KP509_02G097600</name>
</gene>
<keyword evidence="6" id="KW-1185">Reference proteome</keyword>
<evidence type="ECO:0000313" key="5">
    <source>
        <dbReference type="EMBL" id="KAH7444908.1"/>
    </source>
</evidence>
<dbReference type="PANTHER" id="PTHR33021:SF499">
    <property type="entry name" value="OS12G0150500 PROTEIN"/>
    <property type="match status" value="1"/>
</dbReference>
<dbReference type="CDD" id="cd04216">
    <property type="entry name" value="Phytocyanin"/>
    <property type="match status" value="1"/>
</dbReference>
<dbReference type="OMA" id="ICSKNGH"/>
<evidence type="ECO:0000256" key="3">
    <source>
        <dbReference type="SAM" id="SignalP"/>
    </source>
</evidence>
<dbReference type="GO" id="GO:0005886">
    <property type="term" value="C:plasma membrane"/>
    <property type="evidence" value="ECO:0007669"/>
    <property type="project" value="TreeGrafter"/>
</dbReference>
<keyword evidence="3" id="KW-0732">Signal</keyword>
<dbReference type="SUPFAM" id="SSF49503">
    <property type="entry name" value="Cupredoxins"/>
    <property type="match status" value="1"/>
</dbReference>
<dbReference type="FunFam" id="2.60.40.420:FF:000003">
    <property type="entry name" value="Blue copper"/>
    <property type="match status" value="1"/>
</dbReference>
<dbReference type="GO" id="GO:0046872">
    <property type="term" value="F:metal ion binding"/>
    <property type="evidence" value="ECO:0007669"/>
    <property type="project" value="UniProtKB-KW"/>
</dbReference>
<dbReference type="Gene3D" id="2.60.40.420">
    <property type="entry name" value="Cupredoxins - blue copper proteins"/>
    <property type="match status" value="1"/>
</dbReference>
<dbReference type="Proteomes" id="UP000825935">
    <property type="component" value="Chromosome 2"/>
</dbReference>
<comment type="caution">
    <text evidence="5">The sequence shown here is derived from an EMBL/GenBank/DDBJ whole genome shotgun (WGS) entry which is preliminary data.</text>
</comment>
<feature type="signal peptide" evidence="3">
    <location>
        <begin position="1"/>
        <end position="21"/>
    </location>
</feature>
<dbReference type="GO" id="GO:0009055">
    <property type="term" value="F:electron transfer activity"/>
    <property type="evidence" value="ECO:0007669"/>
    <property type="project" value="InterPro"/>
</dbReference>